<proteinExistence type="predicted"/>
<organism evidence="2 3">
    <name type="scientific">Rhodovarius crocodyli</name>
    <dbReference type="NCBI Taxonomy" id="1979269"/>
    <lineage>
        <taxon>Bacteria</taxon>
        <taxon>Pseudomonadati</taxon>
        <taxon>Pseudomonadota</taxon>
        <taxon>Alphaproteobacteria</taxon>
        <taxon>Acetobacterales</taxon>
        <taxon>Roseomonadaceae</taxon>
        <taxon>Rhodovarius</taxon>
    </lineage>
</organism>
<dbReference type="Pfam" id="PF04860">
    <property type="entry name" value="Phage_portal"/>
    <property type="match status" value="1"/>
</dbReference>
<dbReference type="Proteomes" id="UP000282957">
    <property type="component" value="Unassembled WGS sequence"/>
</dbReference>
<accession>A0A437M186</accession>
<name>A0A437M186_9PROT</name>
<feature type="region of interest" description="Disordered" evidence="1">
    <location>
        <begin position="1"/>
        <end position="22"/>
    </location>
</feature>
<evidence type="ECO:0000313" key="2">
    <source>
        <dbReference type="EMBL" id="RVT91451.1"/>
    </source>
</evidence>
<dbReference type="AlphaFoldDB" id="A0A437M186"/>
<dbReference type="RefSeq" id="WP_127789869.1">
    <property type="nucleotide sequence ID" value="NZ_SACL01000011.1"/>
</dbReference>
<keyword evidence="3" id="KW-1185">Reference proteome</keyword>
<dbReference type="InterPro" id="IPR006944">
    <property type="entry name" value="Phage/GTA_portal"/>
</dbReference>
<gene>
    <name evidence="2" type="ORF">EOD42_22610</name>
</gene>
<protein>
    <submittedName>
        <fullName evidence="2">Phage portal protein</fullName>
    </submittedName>
</protein>
<reference evidence="2 3" key="1">
    <citation type="submission" date="2019-01" db="EMBL/GenBank/DDBJ databases">
        <authorList>
            <person name="Chen W.-M."/>
        </authorList>
    </citation>
    <scope>NUCLEOTIDE SEQUENCE [LARGE SCALE GENOMIC DNA]</scope>
    <source>
        <strain evidence="2 3">CCP-6</strain>
    </source>
</reference>
<sequence length="586" mass="64137">MSSDDARSVATDPRAPAMEVRDAETQLTRASMPAAGDLFSPEVVDQIRESLDLLKAQNVIPFPGTRVHMPERRGMQSLDRDDLQLALQGGYYDRPGLLSPETMRDMVRRTPVLSAVVWTRQRQVARFCSPSEDGGLGFAIRHVDPKHELAPEEEASIARLTRFFQHCGFEWSPRKRKALKRDNFPTFMGKLVFDTLAMDAAAIETEMKRDRSLGIDGLYALDGSTIRLCTDDGHPEYPDAVAVQVVNGRVTTAYQPDALIYEPRNACADVRYGGYGFSETEVLVQTVTGFLNAMTLNIAGFEQNSIPRGMLHLVGDYGDAELAAFKRYWKQMTTGAKNAFGLPVMVNKDPDGKASFERFGVEFNEMYFSKWMTFLTSLICAIYGMAPDEINFESFTNGSSSLSGSDTTEKLAASKDKGLRPLLSYFEQTLTDFVVTDFSDKYCFRWIGLDERDQAREWEGKKLTMTVDELRAEQGLGVHPDPKLGAAPLNPALMTVYQGTLQQQPGQGDDFGGGGGDFGDPDAEGPGPGHNGSPGLDDDAVVGADSMDAKPASMDAPPPGGGDFGQPGEGRDFGKSIPLIYQIGGE</sequence>
<evidence type="ECO:0000313" key="3">
    <source>
        <dbReference type="Proteomes" id="UP000282957"/>
    </source>
</evidence>
<feature type="compositionally biased region" description="Gly residues" evidence="1">
    <location>
        <begin position="509"/>
        <end position="518"/>
    </location>
</feature>
<comment type="caution">
    <text evidence="2">The sequence shown here is derived from an EMBL/GenBank/DDBJ whole genome shotgun (WGS) entry which is preliminary data.</text>
</comment>
<dbReference type="OrthoDB" id="7524317at2"/>
<dbReference type="EMBL" id="SACL01000011">
    <property type="protein sequence ID" value="RVT91451.1"/>
    <property type="molecule type" value="Genomic_DNA"/>
</dbReference>
<feature type="region of interest" description="Disordered" evidence="1">
    <location>
        <begin position="502"/>
        <end position="586"/>
    </location>
</feature>
<evidence type="ECO:0000256" key="1">
    <source>
        <dbReference type="SAM" id="MobiDB-lite"/>
    </source>
</evidence>